<dbReference type="InterPro" id="IPR019127">
    <property type="entry name" value="Exosortase"/>
</dbReference>
<evidence type="ECO:0000313" key="9">
    <source>
        <dbReference type="EMBL" id="KGO88919.1"/>
    </source>
</evidence>
<dbReference type="RefSeq" id="WP_035744696.1">
    <property type="nucleotide sequence ID" value="NZ_AUCZ01000003.1"/>
</dbReference>
<feature type="transmembrane region" description="Helical" evidence="8">
    <location>
        <begin position="84"/>
        <end position="106"/>
    </location>
</feature>
<evidence type="ECO:0000256" key="1">
    <source>
        <dbReference type="ARBA" id="ARBA00004651"/>
    </source>
</evidence>
<dbReference type="STRING" id="1121899.GCA_000430025_00766"/>
<evidence type="ECO:0000256" key="3">
    <source>
        <dbReference type="ARBA" id="ARBA00022670"/>
    </source>
</evidence>
<sequence>MKQVFLQYRPFFVFLLRFFVLYAVLTIGYGLYLNQFDEARLELDGFTRMVAKQSKSLLEVLGKEVEVEPSAIEPCMNLIYEGKFVARIIEGCNAVSVMILFAAFVFAFSAKWLKTVGYIVTGCFIIHALNVIRIALLAIALYHYPESEHLLHGVVFPLFIYAVVFVLWVLWLQKFSGYAKHAKKK</sequence>
<dbReference type="EMBL" id="JRLW01000014">
    <property type="protein sequence ID" value="KGO88919.1"/>
    <property type="molecule type" value="Genomic_DNA"/>
</dbReference>
<keyword evidence="6 8" id="KW-1133">Transmembrane helix</keyword>
<evidence type="ECO:0000313" key="10">
    <source>
        <dbReference type="Proteomes" id="UP000030121"/>
    </source>
</evidence>
<evidence type="ECO:0000256" key="6">
    <source>
        <dbReference type="ARBA" id="ARBA00022989"/>
    </source>
</evidence>
<keyword evidence="7 8" id="KW-0472">Membrane</keyword>
<dbReference type="NCBIfam" id="TIGR04128">
    <property type="entry name" value="exoso_Fjoh_1448"/>
    <property type="match status" value="1"/>
</dbReference>
<keyword evidence="10" id="KW-1185">Reference proteome</keyword>
<reference evidence="9 10" key="1">
    <citation type="submission" date="2013-09" db="EMBL/GenBank/DDBJ databases">
        <authorList>
            <person name="Zeng Z."/>
            <person name="Chen C."/>
        </authorList>
    </citation>
    <scope>NUCLEOTIDE SEQUENCE [LARGE SCALE GENOMIC DNA]</scope>
    <source>
        <strain evidence="9 10">GH29-5</strain>
    </source>
</reference>
<feature type="transmembrane region" description="Helical" evidence="8">
    <location>
        <begin position="12"/>
        <end position="32"/>
    </location>
</feature>
<gene>
    <name evidence="9" type="ORF">Q764_10945</name>
</gene>
<dbReference type="AlphaFoldDB" id="A0A0A2M9H0"/>
<evidence type="ECO:0000256" key="5">
    <source>
        <dbReference type="ARBA" id="ARBA00022801"/>
    </source>
</evidence>
<comment type="caution">
    <text evidence="9">The sequence shown here is derived from an EMBL/GenBank/DDBJ whole genome shotgun (WGS) entry which is preliminary data.</text>
</comment>
<dbReference type="eggNOG" id="COG4083">
    <property type="taxonomic scope" value="Bacteria"/>
</dbReference>
<proteinExistence type="predicted"/>
<dbReference type="GO" id="GO:0008233">
    <property type="term" value="F:peptidase activity"/>
    <property type="evidence" value="ECO:0007669"/>
    <property type="project" value="UniProtKB-KW"/>
</dbReference>
<keyword evidence="3" id="KW-0645">Protease</keyword>
<organism evidence="9 10">
    <name type="scientific">Flavobacterium suncheonense GH29-5 = DSM 17707</name>
    <dbReference type="NCBI Taxonomy" id="1121899"/>
    <lineage>
        <taxon>Bacteria</taxon>
        <taxon>Pseudomonadati</taxon>
        <taxon>Bacteroidota</taxon>
        <taxon>Flavobacteriia</taxon>
        <taxon>Flavobacteriales</taxon>
        <taxon>Flavobacteriaceae</taxon>
        <taxon>Flavobacterium</taxon>
    </lineage>
</organism>
<evidence type="ECO:0008006" key="11">
    <source>
        <dbReference type="Google" id="ProtNLM"/>
    </source>
</evidence>
<evidence type="ECO:0000256" key="4">
    <source>
        <dbReference type="ARBA" id="ARBA00022692"/>
    </source>
</evidence>
<evidence type="ECO:0000256" key="2">
    <source>
        <dbReference type="ARBA" id="ARBA00022475"/>
    </source>
</evidence>
<keyword evidence="2" id="KW-1003">Cell membrane</keyword>
<dbReference type="NCBIfam" id="TIGR04178">
    <property type="entry name" value="exo_archaeo"/>
    <property type="match status" value="1"/>
</dbReference>
<evidence type="ECO:0000256" key="7">
    <source>
        <dbReference type="ARBA" id="ARBA00023136"/>
    </source>
</evidence>
<dbReference type="GO" id="GO:0005886">
    <property type="term" value="C:plasma membrane"/>
    <property type="evidence" value="ECO:0007669"/>
    <property type="project" value="UniProtKB-SubCell"/>
</dbReference>
<dbReference type="GO" id="GO:0006508">
    <property type="term" value="P:proteolysis"/>
    <property type="evidence" value="ECO:0007669"/>
    <property type="project" value="UniProtKB-KW"/>
</dbReference>
<feature type="transmembrane region" description="Helical" evidence="8">
    <location>
        <begin position="150"/>
        <end position="171"/>
    </location>
</feature>
<dbReference type="InterPro" id="IPR026323">
    <property type="entry name" value="Exosortase-related_prot_XrtF"/>
</dbReference>
<keyword evidence="4 8" id="KW-0812">Transmembrane</keyword>
<dbReference type="Pfam" id="PF09721">
    <property type="entry name" value="Exosortase_EpsH"/>
    <property type="match status" value="1"/>
</dbReference>
<dbReference type="InterPro" id="IPR026392">
    <property type="entry name" value="Exo/Archaeosortase_dom"/>
</dbReference>
<comment type="subcellular location">
    <subcellularLocation>
        <location evidence="1">Cell membrane</location>
        <topology evidence="1">Multi-pass membrane protein</topology>
    </subcellularLocation>
</comment>
<name>A0A0A2M9H0_9FLAO</name>
<feature type="transmembrane region" description="Helical" evidence="8">
    <location>
        <begin position="118"/>
        <end position="144"/>
    </location>
</feature>
<evidence type="ECO:0000256" key="8">
    <source>
        <dbReference type="SAM" id="Phobius"/>
    </source>
</evidence>
<dbReference type="Proteomes" id="UP000030121">
    <property type="component" value="Unassembled WGS sequence"/>
</dbReference>
<keyword evidence="5" id="KW-0378">Hydrolase</keyword>
<protein>
    <recommendedName>
        <fullName evidence="11">Exosortase</fullName>
    </recommendedName>
</protein>
<accession>A0A0A2M9H0</accession>